<dbReference type="STRING" id="1184267.A11Q_1965"/>
<accession>M4VDR5</accession>
<name>M4VDR5_9BACT</name>
<dbReference type="KEGG" id="bex:A11Q_1965"/>
<dbReference type="PATRIC" id="fig|1184267.3.peg.1990"/>
<dbReference type="RefSeq" id="WP_015470671.1">
    <property type="nucleotide sequence ID" value="NC_020813.1"/>
</dbReference>
<proteinExistence type="predicted"/>
<organism evidence="1 2">
    <name type="scientific">Pseudobdellovibrio exovorus JSS</name>
    <dbReference type="NCBI Taxonomy" id="1184267"/>
    <lineage>
        <taxon>Bacteria</taxon>
        <taxon>Pseudomonadati</taxon>
        <taxon>Bdellovibrionota</taxon>
        <taxon>Bdellovibrionia</taxon>
        <taxon>Bdellovibrionales</taxon>
        <taxon>Pseudobdellovibrionaceae</taxon>
        <taxon>Pseudobdellovibrio</taxon>
    </lineage>
</organism>
<evidence type="ECO:0000313" key="2">
    <source>
        <dbReference type="Proteomes" id="UP000012040"/>
    </source>
</evidence>
<reference evidence="1 2" key="1">
    <citation type="journal article" date="2013" name="ISME J.">
        <title>By their genes ye shall know them: genomic signatures of predatory bacteria.</title>
        <authorList>
            <person name="Pasternak Z."/>
            <person name="Pietrokovski S."/>
            <person name="Rotem O."/>
            <person name="Gophna U."/>
            <person name="Lurie-Weinberger M.N."/>
            <person name="Jurkevitch E."/>
        </authorList>
    </citation>
    <scope>NUCLEOTIDE SEQUENCE [LARGE SCALE GENOMIC DNA]</scope>
    <source>
        <strain evidence="1 2">JSS</strain>
    </source>
</reference>
<evidence type="ECO:0000313" key="1">
    <source>
        <dbReference type="EMBL" id="AGH96181.1"/>
    </source>
</evidence>
<sequence length="106" mass="11646">MKGVVALVILFVAAVSYAQSTLKISGVVRHAPYHLKKNDVGRTLLIPKPESGYKVYVAKVSQVGRQPASVGAPVGKNTFTLDSRRWEVVTSAQELDDYRHIRIEAP</sequence>
<gene>
    <name evidence="1" type="ORF">A11Q_1965</name>
</gene>
<keyword evidence="2" id="KW-1185">Reference proteome</keyword>
<protein>
    <submittedName>
        <fullName evidence="1">Uncharacterized protein</fullName>
    </submittedName>
</protein>
<dbReference type="Proteomes" id="UP000012040">
    <property type="component" value="Chromosome"/>
</dbReference>
<dbReference type="EMBL" id="CP003537">
    <property type="protein sequence ID" value="AGH96181.1"/>
    <property type="molecule type" value="Genomic_DNA"/>
</dbReference>
<dbReference type="HOGENOM" id="CLU_2217872_0_0_7"/>
<dbReference type="AlphaFoldDB" id="M4VDR5"/>